<evidence type="ECO:0000313" key="1">
    <source>
        <dbReference type="EMBL" id="CAG8980464.1"/>
    </source>
</evidence>
<accession>A0A9N9LSI9</accession>
<dbReference type="Proteomes" id="UP000701801">
    <property type="component" value="Unassembled WGS sequence"/>
</dbReference>
<dbReference type="EMBL" id="CAJVRM010000388">
    <property type="protein sequence ID" value="CAG8980464.1"/>
    <property type="molecule type" value="Genomic_DNA"/>
</dbReference>
<evidence type="ECO:0000313" key="2">
    <source>
        <dbReference type="Proteomes" id="UP000701801"/>
    </source>
</evidence>
<dbReference type="AlphaFoldDB" id="A0A9N9LSI9"/>
<gene>
    <name evidence="1" type="ORF">HYALB_00012056</name>
</gene>
<reference evidence="1" key="1">
    <citation type="submission" date="2021-07" db="EMBL/GenBank/DDBJ databases">
        <authorList>
            <person name="Durling M."/>
        </authorList>
    </citation>
    <scope>NUCLEOTIDE SEQUENCE</scope>
</reference>
<proteinExistence type="predicted"/>
<protein>
    <submittedName>
        <fullName evidence="1">Uncharacterized protein</fullName>
    </submittedName>
</protein>
<organism evidence="1 2">
    <name type="scientific">Hymenoscyphus albidus</name>
    <dbReference type="NCBI Taxonomy" id="595503"/>
    <lineage>
        <taxon>Eukaryota</taxon>
        <taxon>Fungi</taxon>
        <taxon>Dikarya</taxon>
        <taxon>Ascomycota</taxon>
        <taxon>Pezizomycotina</taxon>
        <taxon>Leotiomycetes</taxon>
        <taxon>Helotiales</taxon>
        <taxon>Helotiaceae</taxon>
        <taxon>Hymenoscyphus</taxon>
    </lineage>
</organism>
<sequence length="165" mass="19489">MALLRRPKKTLWPTEEPTGKHYMKYKALLYCYNNIKAVADKMDTHTFWSILAANRFLYQRAFMVVFEEDYYTDKGWVIRKVLFYGPTELTRAMWISGYCKQDEEMNWDAGLEKLTGLMLRSRAKDKSEDKTMYGWVNIEGYTRLYQIDVGQQKCIDLEDTGGESL</sequence>
<keyword evidence="2" id="KW-1185">Reference proteome</keyword>
<name>A0A9N9LSI9_9HELO</name>
<comment type="caution">
    <text evidence="1">The sequence shown here is derived from an EMBL/GenBank/DDBJ whole genome shotgun (WGS) entry which is preliminary data.</text>
</comment>